<evidence type="ECO:0000256" key="2">
    <source>
        <dbReference type="SAM" id="Phobius"/>
    </source>
</evidence>
<keyword evidence="2" id="KW-0812">Transmembrane</keyword>
<dbReference type="Proteomes" id="UP001582793">
    <property type="component" value="Unassembled WGS sequence"/>
</dbReference>
<organism evidence="3 4">
    <name type="scientific">Polymorphospora lycopeni</name>
    <dbReference type="NCBI Taxonomy" id="3140240"/>
    <lineage>
        <taxon>Bacteria</taxon>
        <taxon>Bacillati</taxon>
        <taxon>Actinomycetota</taxon>
        <taxon>Actinomycetes</taxon>
        <taxon>Micromonosporales</taxon>
        <taxon>Micromonosporaceae</taxon>
        <taxon>Polymorphospora</taxon>
    </lineage>
</organism>
<dbReference type="EMBL" id="JBCGDC010000201">
    <property type="protein sequence ID" value="MFB6398116.1"/>
    <property type="molecule type" value="Genomic_DNA"/>
</dbReference>
<comment type="caution">
    <text evidence="3">The sequence shown here is derived from an EMBL/GenBank/DDBJ whole genome shotgun (WGS) entry which is preliminary data.</text>
</comment>
<sequence>MVDQITPTREPDRDAGPDRTTRQAAIWATVVALPIAVLVGLFAFSQINGGGPAAGPSPSADPAAGQLATPVEMAAPELAERPAVVCRALLSQIPPTVRDLRQRPVTAGAEQNAAYGEPPITVACGVPAAEFPPTDPVWVVSRVCWHSVEQADAVVLTTVDREVPVRVTVPRAYPEALQWLAPLSDSIVESVPSATSGIPSGCTG</sequence>
<reference evidence="3 4" key="1">
    <citation type="submission" date="2024-04" db="EMBL/GenBank/DDBJ databases">
        <title>Polymorphospora sp. isolated from Baiyangdian Lake in Xiong'an New Area.</title>
        <authorList>
            <person name="Zhang X."/>
            <person name="Liu J."/>
        </authorList>
    </citation>
    <scope>NUCLEOTIDE SEQUENCE [LARGE SCALE GENOMIC DNA]</scope>
    <source>
        <strain evidence="3 4">2-325</strain>
    </source>
</reference>
<dbReference type="RefSeq" id="WP_375736986.1">
    <property type="nucleotide sequence ID" value="NZ_JBCGDC010000201.1"/>
</dbReference>
<keyword evidence="4" id="KW-1185">Reference proteome</keyword>
<feature type="transmembrane region" description="Helical" evidence="2">
    <location>
        <begin position="24"/>
        <end position="44"/>
    </location>
</feature>
<dbReference type="Pfam" id="PF12028">
    <property type="entry name" value="DUF3515"/>
    <property type="match status" value="1"/>
</dbReference>
<name>A0ABV5D491_9ACTN</name>
<gene>
    <name evidence="3" type="ORF">AAFH96_34325</name>
</gene>
<keyword evidence="2" id="KW-0472">Membrane</keyword>
<proteinExistence type="predicted"/>
<evidence type="ECO:0000313" key="3">
    <source>
        <dbReference type="EMBL" id="MFB6398116.1"/>
    </source>
</evidence>
<feature type="region of interest" description="Disordered" evidence="1">
    <location>
        <begin position="1"/>
        <end position="20"/>
    </location>
</feature>
<feature type="compositionally biased region" description="Basic and acidic residues" evidence="1">
    <location>
        <begin position="9"/>
        <end position="20"/>
    </location>
</feature>
<accession>A0ABV5D491</accession>
<evidence type="ECO:0000313" key="4">
    <source>
        <dbReference type="Proteomes" id="UP001582793"/>
    </source>
</evidence>
<keyword evidence="2" id="KW-1133">Transmembrane helix</keyword>
<dbReference type="InterPro" id="IPR021903">
    <property type="entry name" value="DUF3515"/>
</dbReference>
<protein>
    <submittedName>
        <fullName evidence="3">DUF3515 family protein</fullName>
    </submittedName>
</protein>
<evidence type="ECO:0000256" key="1">
    <source>
        <dbReference type="SAM" id="MobiDB-lite"/>
    </source>
</evidence>